<name>I1JP08_SOYBN</name>
<dbReference type="InterPro" id="IPR036612">
    <property type="entry name" value="KH_dom_type_1_sf"/>
</dbReference>
<dbReference type="Gramene" id="KRH67324">
    <property type="protein sequence ID" value="KRH67324"/>
    <property type="gene ID" value="GLYMA_03G160000"/>
</dbReference>
<dbReference type="PROSITE" id="PS50084">
    <property type="entry name" value="KH_TYPE_1"/>
    <property type="match status" value="2"/>
</dbReference>
<protein>
    <recommendedName>
        <fullName evidence="4">K Homology domain-containing protein</fullName>
    </recommendedName>
</protein>
<dbReference type="Pfam" id="PF00013">
    <property type="entry name" value="KH_1"/>
    <property type="match status" value="2"/>
</dbReference>
<feature type="region of interest" description="Disordered" evidence="3">
    <location>
        <begin position="72"/>
        <end position="96"/>
    </location>
</feature>
<reference evidence="5 6" key="1">
    <citation type="journal article" date="2010" name="Nature">
        <title>Genome sequence of the palaeopolyploid soybean.</title>
        <authorList>
            <person name="Schmutz J."/>
            <person name="Cannon S.B."/>
            <person name="Schlueter J."/>
            <person name="Ma J."/>
            <person name="Mitros T."/>
            <person name="Nelson W."/>
            <person name="Hyten D.L."/>
            <person name="Song Q."/>
            <person name="Thelen J.J."/>
            <person name="Cheng J."/>
            <person name="Xu D."/>
            <person name="Hellsten U."/>
            <person name="May G.D."/>
            <person name="Yu Y."/>
            <person name="Sakurai T."/>
            <person name="Umezawa T."/>
            <person name="Bhattacharyya M.K."/>
            <person name="Sandhu D."/>
            <person name="Valliyodan B."/>
            <person name="Lindquist E."/>
            <person name="Peto M."/>
            <person name="Grant D."/>
            <person name="Shu S."/>
            <person name="Goodstein D."/>
            <person name="Barry K."/>
            <person name="Futrell-Griggs M."/>
            <person name="Abernathy B."/>
            <person name="Du J."/>
            <person name="Tian Z."/>
            <person name="Zhu L."/>
            <person name="Gill N."/>
            <person name="Joshi T."/>
            <person name="Libault M."/>
            <person name="Sethuraman A."/>
            <person name="Zhang X.-C."/>
            <person name="Shinozaki K."/>
            <person name="Nguyen H.T."/>
            <person name="Wing R.A."/>
            <person name="Cregan P."/>
            <person name="Specht J."/>
            <person name="Grimwood J."/>
            <person name="Rokhsar D."/>
            <person name="Stacey G."/>
            <person name="Shoemaker R.C."/>
            <person name="Jackson S.A."/>
        </authorList>
    </citation>
    <scope>NUCLEOTIDE SEQUENCE</scope>
    <source>
        <strain evidence="6">cv. Williams 82</strain>
        <tissue evidence="5">Callus</tissue>
    </source>
</reference>
<dbReference type="InterPro" id="IPR004088">
    <property type="entry name" value="KH_dom_type_1"/>
</dbReference>
<accession>I1JP08</accession>
<dbReference type="SUPFAM" id="SSF54791">
    <property type="entry name" value="Eukaryotic type KH-domain (KH-domain type I)"/>
    <property type="match status" value="2"/>
</dbReference>
<gene>
    <name evidence="6" type="primary">LOC100813235</name>
    <name evidence="5" type="ORF">GLYMA_03G160000</name>
</gene>
<dbReference type="EMBL" id="CM000836">
    <property type="protein sequence ID" value="KRH67324.1"/>
    <property type="molecule type" value="Genomic_DNA"/>
</dbReference>
<keyword evidence="2" id="KW-0694">RNA-binding</keyword>
<evidence type="ECO:0000256" key="2">
    <source>
        <dbReference type="PROSITE-ProRule" id="PRU00117"/>
    </source>
</evidence>
<keyword evidence="1" id="KW-0677">Repeat</keyword>
<evidence type="ECO:0000313" key="7">
    <source>
        <dbReference type="Proteomes" id="UP000008827"/>
    </source>
</evidence>
<evidence type="ECO:0000256" key="3">
    <source>
        <dbReference type="SAM" id="MobiDB-lite"/>
    </source>
</evidence>
<dbReference type="AlphaFoldDB" id="I1JP08"/>
<dbReference type="Proteomes" id="UP000008827">
    <property type="component" value="Chromosome 3"/>
</dbReference>
<feature type="domain" description="K Homology" evidence="4">
    <location>
        <begin position="124"/>
        <end position="197"/>
    </location>
</feature>
<evidence type="ECO:0000313" key="5">
    <source>
        <dbReference type="EMBL" id="KRH67324.1"/>
    </source>
</evidence>
<feature type="domain" description="K Homology" evidence="4">
    <location>
        <begin position="215"/>
        <end position="290"/>
    </location>
</feature>
<dbReference type="Gene3D" id="3.30.1370.10">
    <property type="entry name" value="K Homology domain, type 1"/>
    <property type="match status" value="2"/>
</dbReference>
<sequence length="452" mass="49336">MAEHDFDGHVVGYVPEDPNFPQNHSDEHDVGTVIDSSGFPHLLPDEDDAGNLVEDANFPENHFDGHEHDVGGFPGDTDSPQKEEHVEEGHGAGDVPEDFDSLLKQESEIDSKGNEIKKWPGWPGENVFRMLVPVQKVGSIIGRKGEFIKKITEETKARIKILDGPPGISERAVMVSAKEEPDRPIPPAIDGLLRVHKQVINVDRDLVDSALAAGRSVVTRLLVADTQAGSLIGKQGSTIKSIQDGSGCTIRVLGSENLPVFALRDDSIVEIQGESAGVHKAVELIAVHLRKFLVDRSIVGVFETQMQRPDVRVNQNVPPHQNWGPPPQGFPAPAGGGGGGPAFAPNHQYMPPSHHYDSYYPPTELPPMDKHLHQGPPPAYAKDASMGIHSSSAPPQQSVVTKVSSFAQLENACRDFHSLLEPFVVSQIHVIFSTLYRSHNTCKFLLHMQMLL</sequence>
<feature type="compositionally biased region" description="Basic and acidic residues" evidence="3">
    <location>
        <begin position="79"/>
        <end position="91"/>
    </location>
</feature>
<dbReference type="SMART" id="SM00322">
    <property type="entry name" value="KH"/>
    <property type="match status" value="2"/>
</dbReference>
<dbReference type="PANTHER" id="PTHR10288">
    <property type="entry name" value="KH DOMAIN CONTAINING RNA BINDING PROTEIN"/>
    <property type="match status" value="1"/>
</dbReference>
<reference evidence="5" key="3">
    <citation type="submission" date="2018-07" db="EMBL/GenBank/DDBJ databases">
        <title>WGS assembly of Glycine max.</title>
        <authorList>
            <person name="Schmutz J."/>
            <person name="Cannon S."/>
            <person name="Schlueter J."/>
            <person name="Ma J."/>
            <person name="Mitros T."/>
            <person name="Nelson W."/>
            <person name="Hyten D."/>
            <person name="Song Q."/>
            <person name="Thelen J."/>
            <person name="Cheng J."/>
            <person name="Xu D."/>
            <person name="Hellsten U."/>
            <person name="May G."/>
            <person name="Yu Y."/>
            <person name="Sakurai T."/>
            <person name="Umezawa T."/>
            <person name="Bhattacharyya M."/>
            <person name="Sandhu D."/>
            <person name="Valliyodan B."/>
            <person name="Lindquist E."/>
            <person name="Peto M."/>
            <person name="Grant D."/>
            <person name="Shu S."/>
            <person name="Goodstein D."/>
            <person name="Barry K."/>
            <person name="Futrell-Griggs M."/>
            <person name="Abernathy B."/>
            <person name="Du J."/>
            <person name="Tian Z."/>
            <person name="Zhu L."/>
            <person name="Gill N."/>
            <person name="Joshi T."/>
            <person name="Libault M."/>
            <person name="Sethuraman A."/>
            <person name="Zhang X."/>
            <person name="Shinozaki K."/>
            <person name="Nguyen H."/>
            <person name="Wing R."/>
            <person name="Cregan P."/>
            <person name="Specht J."/>
            <person name="Grimwood J."/>
            <person name="Rokhsar D."/>
            <person name="Stacey G."/>
            <person name="Shoemaker R."/>
            <person name="Jackson S."/>
        </authorList>
    </citation>
    <scope>NUCLEOTIDE SEQUENCE</scope>
    <source>
        <tissue evidence="5">Callus</tissue>
    </source>
</reference>
<dbReference type="InterPro" id="IPR004087">
    <property type="entry name" value="KH_dom"/>
</dbReference>
<organism evidence="5">
    <name type="scientific">Glycine max</name>
    <name type="common">Soybean</name>
    <name type="synonym">Glycine hispida</name>
    <dbReference type="NCBI Taxonomy" id="3847"/>
    <lineage>
        <taxon>Eukaryota</taxon>
        <taxon>Viridiplantae</taxon>
        <taxon>Streptophyta</taxon>
        <taxon>Embryophyta</taxon>
        <taxon>Tracheophyta</taxon>
        <taxon>Spermatophyta</taxon>
        <taxon>Magnoliopsida</taxon>
        <taxon>eudicotyledons</taxon>
        <taxon>Gunneridae</taxon>
        <taxon>Pentapetalae</taxon>
        <taxon>rosids</taxon>
        <taxon>fabids</taxon>
        <taxon>Fabales</taxon>
        <taxon>Fabaceae</taxon>
        <taxon>Papilionoideae</taxon>
        <taxon>50 kb inversion clade</taxon>
        <taxon>NPAAA clade</taxon>
        <taxon>indigoferoid/millettioid clade</taxon>
        <taxon>Phaseoleae</taxon>
        <taxon>Glycine</taxon>
        <taxon>Glycine subgen. Soja</taxon>
    </lineage>
</organism>
<evidence type="ECO:0000259" key="4">
    <source>
        <dbReference type="SMART" id="SM00322"/>
    </source>
</evidence>
<keyword evidence="7" id="KW-1185">Reference proteome</keyword>
<feature type="region of interest" description="Disordered" evidence="3">
    <location>
        <begin position="1"/>
        <end position="52"/>
    </location>
</feature>
<dbReference type="CDD" id="cd22459">
    <property type="entry name" value="KH-I_PEPPER_rpt1_like"/>
    <property type="match status" value="1"/>
</dbReference>
<dbReference type="EnsemblPlants" id="KRH67324">
    <property type="protein sequence ID" value="KRH67324"/>
    <property type="gene ID" value="GLYMA_03G160000"/>
</dbReference>
<evidence type="ECO:0000313" key="6">
    <source>
        <dbReference type="EnsemblPlants" id="KRH67324"/>
    </source>
</evidence>
<reference evidence="6" key="2">
    <citation type="submission" date="2018-02" db="UniProtKB">
        <authorList>
            <consortium name="EnsemblPlants"/>
        </authorList>
    </citation>
    <scope>IDENTIFICATION</scope>
    <source>
        <strain evidence="6">Williams 82</strain>
    </source>
</reference>
<proteinExistence type="predicted"/>
<dbReference type="GO" id="GO:0003723">
    <property type="term" value="F:RNA binding"/>
    <property type="evidence" value="ECO:0007669"/>
    <property type="project" value="UniProtKB-UniRule"/>
</dbReference>
<dbReference type="ExpressionAtlas" id="I1JP08">
    <property type="expression patterns" value="baseline and differential"/>
</dbReference>
<evidence type="ECO:0000256" key="1">
    <source>
        <dbReference type="ARBA" id="ARBA00022737"/>
    </source>
</evidence>
<dbReference type="CDD" id="cd22460">
    <property type="entry name" value="KH-I_PEPPER_rpt2_like"/>
    <property type="match status" value="1"/>
</dbReference>